<evidence type="ECO:0000259" key="1">
    <source>
        <dbReference type="PROSITE" id="PS51340"/>
    </source>
</evidence>
<evidence type="ECO:0000313" key="3">
    <source>
        <dbReference type="Proteomes" id="UP001175261"/>
    </source>
</evidence>
<dbReference type="PANTHER" id="PTHR14237:SF34">
    <property type="entry name" value="MOSC DOMAIN PROTEIN (AFU_ORTHOLOGUE AFUA_2G07820)"/>
    <property type="match status" value="1"/>
</dbReference>
<gene>
    <name evidence="2" type="ORF">NLU13_0686</name>
</gene>
<dbReference type="GO" id="GO:0003824">
    <property type="term" value="F:catalytic activity"/>
    <property type="evidence" value="ECO:0007669"/>
    <property type="project" value="InterPro"/>
</dbReference>
<dbReference type="InterPro" id="IPR011037">
    <property type="entry name" value="Pyrv_Knase-like_insert_dom_sf"/>
</dbReference>
<sequence>MKVTALWLYPIKGIRGIPIEEAEITPQGFKHDRSFMLCRVGKDGQLEKLQLARFPECSLFEQELVKDGDGSKIRVRYHTPAEPLVMPEKPEMKETLDVPLEPQIDGLERADVNLHNSMVSAIKMGKQYDEWFSACFGFETVLLYIGDGRRPVLGTFSPKTQRSQPQKGWLSSLTSYVAGGATAQEEPDWLTFSDCAPFLVGTEVSLQNVNARLEKPVPMVKFRPNLVLDGETAWDEDFWAELTLSGGVTMALTKLCNRCTSVNVDYATGRPAKGDEGTVLKKLMADRRVDPGYKYSPAFGRYGFLTGRGDEADEAIFVRIGDQVDVTGRLKERPAWDWPMKDPAEARFYGQS</sequence>
<feature type="domain" description="MOSC" evidence="1">
    <location>
        <begin position="171"/>
        <end position="327"/>
    </location>
</feature>
<name>A0AA39GPI4_SARSR</name>
<dbReference type="Pfam" id="PF03476">
    <property type="entry name" value="MOSC_N"/>
    <property type="match status" value="1"/>
</dbReference>
<dbReference type="EMBL" id="JAPDFR010000001">
    <property type="protein sequence ID" value="KAK0391185.1"/>
    <property type="molecule type" value="Genomic_DNA"/>
</dbReference>
<dbReference type="SUPFAM" id="SSF141673">
    <property type="entry name" value="MOSC N-terminal domain-like"/>
    <property type="match status" value="1"/>
</dbReference>
<dbReference type="Pfam" id="PF03473">
    <property type="entry name" value="MOSC"/>
    <property type="match status" value="1"/>
</dbReference>
<dbReference type="SUPFAM" id="SSF50800">
    <property type="entry name" value="PK beta-barrel domain-like"/>
    <property type="match status" value="1"/>
</dbReference>
<reference evidence="2" key="1">
    <citation type="submission" date="2022-10" db="EMBL/GenBank/DDBJ databases">
        <title>Determination and structural analysis of whole genome sequence of Sarocladium strictum F4-1.</title>
        <authorList>
            <person name="Hu L."/>
            <person name="Jiang Y."/>
        </authorList>
    </citation>
    <scope>NUCLEOTIDE SEQUENCE</scope>
    <source>
        <strain evidence="2">F4-1</strain>
    </source>
</reference>
<proteinExistence type="predicted"/>
<keyword evidence="3" id="KW-1185">Reference proteome</keyword>
<dbReference type="GO" id="GO:0030151">
    <property type="term" value="F:molybdenum ion binding"/>
    <property type="evidence" value="ECO:0007669"/>
    <property type="project" value="InterPro"/>
</dbReference>
<dbReference type="PROSITE" id="PS51340">
    <property type="entry name" value="MOSC"/>
    <property type="match status" value="1"/>
</dbReference>
<organism evidence="2 3">
    <name type="scientific">Sarocladium strictum</name>
    <name type="common">Black bundle disease fungus</name>
    <name type="synonym">Acremonium strictum</name>
    <dbReference type="NCBI Taxonomy" id="5046"/>
    <lineage>
        <taxon>Eukaryota</taxon>
        <taxon>Fungi</taxon>
        <taxon>Dikarya</taxon>
        <taxon>Ascomycota</taxon>
        <taxon>Pezizomycotina</taxon>
        <taxon>Sordariomycetes</taxon>
        <taxon>Hypocreomycetidae</taxon>
        <taxon>Hypocreales</taxon>
        <taxon>Sarocladiaceae</taxon>
        <taxon>Sarocladium</taxon>
    </lineage>
</organism>
<dbReference type="AlphaFoldDB" id="A0AA39GPI4"/>
<accession>A0AA39GPI4</accession>
<dbReference type="GO" id="GO:0030170">
    <property type="term" value="F:pyridoxal phosphate binding"/>
    <property type="evidence" value="ECO:0007669"/>
    <property type="project" value="InterPro"/>
</dbReference>
<dbReference type="PANTHER" id="PTHR14237">
    <property type="entry name" value="MOLYBDOPTERIN COFACTOR SULFURASE MOSC"/>
    <property type="match status" value="1"/>
</dbReference>
<comment type="caution">
    <text evidence="2">The sequence shown here is derived from an EMBL/GenBank/DDBJ whole genome shotgun (WGS) entry which is preliminary data.</text>
</comment>
<dbReference type="InterPro" id="IPR005303">
    <property type="entry name" value="MOCOS_middle"/>
</dbReference>
<protein>
    <recommendedName>
        <fullName evidence="1">MOSC domain-containing protein</fullName>
    </recommendedName>
</protein>
<dbReference type="Proteomes" id="UP001175261">
    <property type="component" value="Unassembled WGS sequence"/>
</dbReference>
<dbReference type="InterPro" id="IPR005302">
    <property type="entry name" value="MoCF_Sase_C"/>
</dbReference>
<evidence type="ECO:0000313" key="2">
    <source>
        <dbReference type="EMBL" id="KAK0391185.1"/>
    </source>
</evidence>